<dbReference type="AlphaFoldDB" id="A0A6G7VIN3"/>
<evidence type="ECO:0000259" key="1">
    <source>
        <dbReference type="Pfam" id="PF08770"/>
    </source>
</evidence>
<dbReference type="Gene3D" id="2.60.40.2470">
    <property type="entry name" value="SoxY domain"/>
    <property type="match status" value="1"/>
</dbReference>
<dbReference type="InterPro" id="IPR013783">
    <property type="entry name" value="Ig-like_fold"/>
</dbReference>
<dbReference type="InterPro" id="IPR032711">
    <property type="entry name" value="SoxY"/>
</dbReference>
<dbReference type="InterPro" id="IPR014880">
    <property type="entry name" value="SoxZ_dom"/>
</dbReference>
<keyword evidence="4" id="KW-1185">Reference proteome</keyword>
<dbReference type="Pfam" id="PF08770">
    <property type="entry name" value="SoxZ"/>
    <property type="match status" value="1"/>
</dbReference>
<evidence type="ECO:0000313" key="4">
    <source>
        <dbReference type="Proteomes" id="UP000500791"/>
    </source>
</evidence>
<feature type="domain" description="Sulphur oxidation protein SoxZ" evidence="1">
    <location>
        <begin position="178"/>
        <end position="268"/>
    </location>
</feature>
<accession>A0A6G7VIN3</accession>
<dbReference type="InterPro" id="IPR014756">
    <property type="entry name" value="Ig_E-set"/>
</dbReference>
<dbReference type="EMBL" id="CP049811">
    <property type="protein sequence ID" value="QIK39736.1"/>
    <property type="molecule type" value="Genomic_DNA"/>
</dbReference>
<gene>
    <name evidence="3" type="ORF">G8E03_02510</name>
</gene>
<dbReference type="SUPFAM" id="SSF81296">
    <property type="entry name" value="E set domains"/>
    <property type="match status" value="1"/>
</dbReference>
<evidence type="ECO:0000313" key="3">
    <source>
        <dbReference type="EMBL" id="QIK39736.1"/>
    </source>
</evidence>
<dbReference type="Pfam" id="PF13501">
    <property type="entry name" value="SoxY"/>
    <property type="match status" value="1"/>
</dbReference>
<dbReference type="KEGG" id="mon:G8E03_02510"/>
<protein>
    <recommendedName>
        <fullName evidence="5">Sulfur-oxidizing protein SoxY</fullName>
    </recommendedName>
</protein>
<sequence length="273" mass="29977">MAGRYPRFDARISRRSLCLGTTSLLALGVPGLSRASEADVLEAIAEDFGDVAFAEGEILVDMPDFSDSGKSVPMTVTVPCSMEGLDYPEVVAVYAARNPRPRIVAVYFTPACGEATFSTRVRLDSYQDVTFVVKMATGEVFQYVRQVDVTYGACEQPVASDQFPDGWAPQIRLAVPGTVEAGAQVEIRTIISHPMETGFRYNSRGLTIPVRIAEWFRCFANETLAFSARLEPAISANPYMAFPLKVDETTHLRFEWVDTNGDIYTDSADITVA</sequence>
<proteinExistence type="predicted"/>
<evidence type="ECO:0008006" key="5">
    <source>
        <dbReference type="Google" id="ProtNLM"/>
    </source>
</evidence>
<dbReference type="Proteomes" id="UP000500791">
    <property type="component" value="Chromosome"/>
</dbReference>
<dbReference type="RefSeq" id="WP_166188332.1">
    <property type="nucleotide sequence ID" value="NZ_CP049811.1"/>
</dbReference>
<dbReference type="Gene3D" id="2.60.40.10">
    <property type="entry name" value="Immunoglobulins"/>
    <property type="match status" value="1"/>
</dbReference>
<organism evidence="3 4">
    <name type="scientific">Pontivivens nitratireducens</name>
    <dbReference type="NCBI Taxonomy" id="2758038"/>
    <lineage>
        <taxon>Bacteria</taxon>
        <taxon>Pseudomonadati</taxon>
        <taxon>Pseudomonadota</taxon>
        <taxon>Alphaproteobacteria</taxon>
        <taxon>Rhodobacterales</taxon>
        <taxon>Paracoccaceae</taxon>
        <taxon>Pontivivens</taxon>
    </lineage>
</organism>
<evidence type="ECO:0000259" key="2">
    <source>
        <dbReference type="Pfam" id="PF13501"/>
    </source>
</evidence>
<name>A0A6G7VIN3_9RHOB</name>
<feature type="domain" description="Ig-like SoxY" evidence="2">
    <location>
        <begin position="48"/>
        <end position="154"/>
    </location>
</feature>
<reference evidence="3 4" key="1">
    <citation type="submission" date="2020-03" db="EMBL/GenBank/DDBJ databases">
        <title>Complete genome sequence of Monaibacterium sp. ALG8 with diverse plasmids.</title>
        <authorList>
            <person name="Sun C."/>
        </authorList>
    </citation>
    <scope>NUCLEOTIDE SEQUENCE [LARGE SCALE GENOMIC DNA]</scope>
    <source>
        <strain evidence="3 4">ALG8</strain>
    </source>
</reference>
<dbReference type="InterPro" id="IPR038162">
    <property type="entry name" value="SoxY_sf"/>
</dbReference>